<dbReference type="Proteomes" id="UP001187192">
    <property type="component" value="Unassembled WGS sequence"/>
</dbReference>
<proteinExistence type="predicted"/>
<dbReference type="AlphaFoldDB" id="A0AA87ZDM3"/>
<organism evidence="2 3">
    <name type="scientific">Ficus carica</name>
    <name type="common">Common fig</name>
    <dbReference type="NCBI Taxonomy" id="3494"/>
    <lineage>
        <taxon>Eukaryota</taxon>
        <taxon>Viridiplantae</taxon>
        <taxon>Streptophyta</taxon>
        <taxon>Embryophyta</taxon>
        <taxon>Tracheophyta</taxon>
        <taxon>Spermatophyta</taxon>
        <taxon>Magnoliopsida</taxon>
        <taxon>eudicotyledons</taxon>
        <taxon>Gunneridae</taxon>
        <taxon>Pentapetalae</taxon>
        <taxon>rosids</taxon>
        <taxon>fabids</taxon>
        <taxon>Rosales</taxon>
        <taxon>Moraceae</taxon>
        <taxon>Ficeae</taxon>
        <taxon>Ficus</taxon>
    </lineage>
</organism>
<comment type="caution">
    <text evidence="2">The sequence shown here is derived from an EMBL/GenBank/DDBJ whole genome shotgun (WGS) entry which is preliminary data.</text>
</comment>
<keyword evidence="3" id="KW-1185">Reference proteome</keyword>
<evidence type="ECO:0008006" key="4">
    <source>
        <dbReference type="Google" id="ProtNLM"/>
    </source>
</evidence>
<feature type="region of interest" description="Disordered" evidence="1">
    <location>
        <begin position="115"/>
        <end position="147"/>
    </location>
</feature>
<name>A0AA87ZDM3_FICCA</name>
<evidence type="ECO:0000256" key="1">
    <source>
        <dbReference type="SAM" id="MobiDB-lite"/>
    </source>
</evidence>
<evidence type="ECO:0000313" key="2">
    <source>
        <dbReference type="EMBL" id="GMN24283.1"/>
    </source>
</evidence>
<reference evidence="2" key="1">
    <citation type="submission" date="2023-07" db="EMBL/GenBank/DDBJ databases">
        <title>draft genome sequence of fig (Ficus carica).</title>
        <authorList>
            <person name="Takahashi T."/>
            <person name="Nishimura K."/>
        </authorList>
    </citation>
    <scope>NUCLEOTIDE SEQUENCE</scope>
</reference>
<gene>
    <name evidence="2" type="ORF">TIFTF001_045849</name>
</gene>
<feature type="region of interest" description="Disordered" evidence="1">
    <location>
        <begin position="1"/>
        <end position="27"/>
    </location>
</feature>
<evidence type="ECO:0000313" key="3">
    <source>
        <dbReference type="Proteomes" id="UP001187192"/>
    </source>
</evidence>
<dbReference type="EMBL" id="BTGU01004252">
    <property type="protein sequence ID" value="GMN24283.1"/>
    <property type="molecule type" value="Genomic_DNA"/>
</dbReference>
<protein>
    <recommendedName>
        <fullName evidence="4">Retrotransposon gag domain-containing protein</fullName>
    </recommendedName>
</protein>
<accession>A0AA87ZDM3</accession>
<sequence>MEQTESDKKKGRPSVRLKPLQGPGRRRQYTPLITTTEHILNHISGKGLLRDPPPIRIDCARRNRNKYCNFHKDVGHETKDCIQLWDQIELLVQDGHLGEFVEKIITPISTANRTDQARPYLAPGPSDQTNAQKKLKQVLQLPQGRRP</sequence>